<dbReference type="Gene3D" id="3.30.470.30">
    <property type="entry name" value="DNA ligase/mRNA capping enzyme"/>
    <property type="match status" value="1"/>
</dbReference>
<dbReference type="NCBIfam" id="TIGR02776">
    <property type="entry name" value="NHEJ_ligase_prk"/>
    <property type="match status" value="1"/>
</dbReference>
<dbReference type="InterPro" id="IPR052171">
    <property type="entry name" value="NHEJ_LigD"/>
</dbReference>
<dbReference type="CDD" id="cd07906">
    <property type="entry name" value="Adenylation_DNA_ligase_LigD_LigC"/>
    <property type="match status" value="1"/>
</dbReference>
<keyword evidence="12" id="KW-0067">ATP-binding</keyword>
<feature type="compositionally biased region" description="Basic and acidic residues" evidence="21">
    <location>
        <begin position="1"/>
        <end position="25"/>
    </location>
</feature>
<dbReference type="Gene3D" id="2.40.50.140">
    <property type="entry name" value="Nucleic acid-binding proteins"/>
    <property type="match status" value="1"/>
</dbReference>
<keyword evidence="17" id="KW-0464">Manganese</keyword>
<dbReference type="SUPFAM" id="SSF50249">
    <property type="entry name" value="Nucleic acid-binding proteins"/>
    <property type="match status" value="1"/>
</dbReference>
<name>A0A401J745_SPHXE</name>
<keyword evidence="16" id="KW-0234">DNA repair</keyword>
<evidence type="ECO:0000256" key="9">
    <source>
        <dbReference type="ARBA" id="ARBA00022763"/>
    </source>
</evidence>
<dbReference type="Proteomes" id="UP000290975">
    <property type="component" value="Unassembled WGS sequence"/>
</dbReference>
<comment type="catalytic activity">
    <reaction evidence="20">
        <text>ATP + (deoxyribonucleotide)n-3'-hydroxyl + 5'-phospho-(deoxyribonucleotide)m = (deoxyribonucleotide)n+m + AMP + diphosphate.</text>
        <dbReference type="EC" id="6.5.1.1"/>
    </reaction>
</comment>
<dbReference type="InterPro" id="IPR033651">
    <property type="entry name" value="PaeLigD_Pol-like"/>
</dbReference>
<evidence type="ECO:0000256" key="12">
    <source>
        <dbReference type="ARBA" id="ARBA00022840"/>
    </source>
</evidence>
<dbReference type="InterPro" id="IPR014145">
    <property type="entry name" value="LigD_pol_dom"/>
</dbReference>
<dbReference type="EC" id="6.5.1.1" evidence="2"/>
<evidence type="ECO:0000256" key="20">
    <source>
        <dbReference type="ARBA" id="ARBA00034003"/>
    </source>
</evidence>
<keyword evidence="13" id="KW-0239">DNA-directed DNA polymerase</keyword>
<evidence type="ECO:0000256" key="10">
    <source>
        <dbReference type="ARBA" id="ARBA00022801"/>
    </source>
</evidence>
<evidence type="ECO:0000256" key="15">
    <source>
        <dbReference type="ARBA" id="ARBA00023172"/>
    </source>
</evidence>
<dbReference type="STRING" id="1192759.GCA_000277525_00380"/>
<dbReference type="InterPro" id="IPR012310">
    <property type="entry name" value="DNA_ligase_ATP-dep_cent"/>
</dbReference>
<reference evidence="23 24" key="1">
    <citation type="submission" date="2014-12" db="EMBL/GenBank/DDBJ databases">
        <title>Whole genome sequencing of Sphingobium xenophagum OW59.</title>
        <authorList>
            <person name="Ohta Y."/>
            <person name="Nishi S."/>
            <person name="Hatada Y."/>
        </authorList>
    </citation>
    <scope>NUCLEOTIDE SEQUENCE [LARGE SCALE GENOMIC DNA]</scope>
    <source>
        <strain evidence="23 24">OW59</strain>
    </source>
</reference>
<dbReference type="InterPro" id="IPR014144">
    <property type="entry name" value="LigD_PE_domain"/>
</dbReference>
<keyword evidence="18" id="KW-0511">Multifunctional enzyme</keyword>
<evidence type="ECO:0000256" key="8">
    <source>
        <dbReference type="ARBA" id="ARBA00022741"/>
    </source>
</evidence>
<evidence type="ECO:0000256" key="2">
    <source>
        <dbReference type="ARBA" id="ARBA00012727"/>
    </source>
</evidence>
<dbReference type="CDD" id="cd04862">
    <property type="entry name" value="PaeLigD_Pol_like"/>
    <property type="match status" value="1"/>
</dbReference>
<evidence type="ECO:0000256" key="18">
    <source>
        <dbReference type="ARBA" id="ARBA00023268"/>
    </source>
</evidence>
<evidence type="ECO:0000256" key="17">
    <source>
        <dbReference type="ARBA" id="ARBA00023211"/>
    </source>
</evidence>
<dbReference type="Pfam" id="PF01068">
    <property type="entry name" value="DNA_ligase_A_M"/>
    <property type="match status" value="1"/>
</dbReference>
<evidence type="ECO:0000256" key="7">
    <source>
        <dbReference type="ARBA" id="ARBA00022723"/>
    </source>
</evidence>
<evidence type="ECO:0000256" key="1">
    <source>
        <dbReference type="ARBA" id="ARBA00001936"/>
    </source>
</evidence>
<dbReference type="InterPro" id="IPR012309">
    <property type="entry name" value="DNA_ligase_ATP-dep_C"/>
</dbReference>
<dbReference type="Gene3D" id="3.90.920.10">
    <property type="entry name" value="DNA primase, PRIM domain"/>
    <property type="match status" value="1"/>
</dbReference>
<evidence type="ECO:0000256" key="19">
    <source>
        <dbReference type="ARBA" id="ARBA00029943"/>
    </source>
</evidence>
<dbReference type="GO" id="GO:0006310">
    <property type="term" value="P:DNA recombination"/>
    <property type="evidence" value="ECO:0007669"/>
    <property type="project" value="UniProtKB-KW"/>
</dbReference>
<keyword evidence="7" id="KW-0479">Metal-binding</keyword>
<keyword evidence="6" id="KW-0540">Nuclease</keyword>
<dbReference type="PROSITE" id="PS50160">
    <property type="entry name" value="DNA_LIGASE_A3"/>
    <property type="match status" value="1"/>
</dbReference>
<dbReference type="Gene3D" id="3.30.1490.70">
    <property type="match status" value="1"/>
</dbReference>
<evidence type="ECO:0000256" key="6">
    <source>
        <dbReference type="ARBA" id="ARBA00022722"/>
    </source>
</evidence>
<evidence type="ECO:0000256" key="16">
    <source>
        <dbReference type="ARBA" id="ARBA00023204"/>
    </source>
</evidence>
<protein>
    <recommendedName>
        <fullName evidence="2">DNA ligase (ATP)</fullName>
        <ecNumber evidence="2">6.5.1.1</ecNumber>
    </recommendedName>
    <alternativeName>
        <fullName evidence="19">NHEJ DNA polymerase</fullName>
    </alternativeName>
</protein>
<dbReference type="InterPro" id="IPR014146">
    <property type="entry name" value="LigD_ligase_dom"/>
</dbReference>
<dbReference type="PANTHER" id="PTHR42705:SF2">
    <property type="entry name" value="BIFUNCTIONAL NON-HOMOLOGOUS END JOINING PROTEIN LIGD"/>
    <property type="match status" value="1"/>
</dbReference>
<evidence type="ECO:0000256" key="21">
    <source>
        <dbReference type="SAM" id="MobiDB-lite"/>
    </source>
</evidence>
<dbReference type="CDD" id="cd07971">
    <property type="entry name" value="OBF_DNA_ligase_LigD"/>
    <property type="match status" value="1"/>
</dbReference>
<dbReference type="GO" id="GO:0004527">
    <property type="term" value="F:exonuclease activity"/>
    <property type="evidence" value="ECO:0007669"/>
    <property type="project" value="UniProtKB-KW"/>
</dbReference>
<evidence type="ECO:0000256" key="3">
    <source>
        <dbReference type="ARBA" id="ARBA00022598"/>
    </source>
</evidence>
<dbReference type="SUPFAM" id="SSF56091">
    <property type="entry name" value="DNA ligase/mRNA capping enzyme, catalytic domain"/>
    <property type="match status" value="1"/>
</dbReference>
<evidence type="ECO:0000256" key="11">
    <source>
        <dbReference type="ARBA" id="ARBA00022839"/>
    </source>
</evidence>
<feature type="domain" description="ATP-dependent DNA ligase family profile" evidence="22">
    <location>
        <begin position="332"/>
        <end position="423"/>
    </location>
</feature>
<evidence type="ECO:0000256" key="5">
    <source>
        <dbReference type="ARBA" id="ARBA00022695"/>
    </source>
</evidence>
<dbReference type="PANTHER" id="PTHR42705">
    <property type="entry name" value="BIFUNCTIONAL NON-HOMOLOGOUS END JOINING PROTEIN LIGD"/>
    <property type="match status" value="1"/>
</dbReference>
<dbReference type="Pfam" id="PF21686">
    <property type="entry name" value="LigD_Prim-Pol"/>
    <property type="match status" value="1"/>
</dbReference>
<evidence type="ECO:0000313" key="24">
    <source>
        <dbReference type="Proteomes" id="UP000290975"/>
    </source>
</evidence>
<dbReference type="GO" id="GO:0005524">
    <property type="term" value="F:ATP binding"/>
    <property type="evidence" value="ECO:0007669"/>
    <property type="project" value="UniProtKB-KW"/>
</dbReference>
<keyword evidence="24" id="KW-1185">Reference proteome</keyword>
<dbReference type="Pfam" id="PF13298">
    <property type="entry name" value="LigD_N"/>
    <property type="match status" value="1"/>
</dbReference>
<dbReference type="GO" id="GO:0006281">
    <property type="term" value="P:DNA repair"/>
    <property type="evidence" value="ECO:0007669"/>
    <property type="project" value="UniProtKB-KW"/>
</dbReference>
<keyword evidence="4" id="KW-0808">Transferase</keyword>
<dbReference type="EMBL" id="BBQY01000038">
    <property type="protein sequence ID" value="GBH32414.1"/>
    <property type="molecule type" value="Genomic_DNA"/>
</dbReference>
<dbReference type="NCBIfam" id="TIGR02779">
    <property type="entry name" value="NHEJ_ligase_lig"/>
    <property type="match status" value="1"/>
</dbReference>
<dbReference type="InterPro" id="IPR012340">
    <property type="entry name" value="NA-bd_OB-fold"/>
</dbReference>
<comment type="cofactor">
    <cofactor evidence="1">
        <name>Mn(2+)</name>
        <dbReference type="ChEBI" id="CHEBI:29035"/>
    </cofactor>
</comment>
<dbReference type="GO" id="GO:0003677">
    <property type="term" value="F:DNA binding"/>
    <property type="evidence" value="ECO:0007669"/>
    <property type="project" value="UniProtKB-KW"/>
</dbReference>
<dbReference type="GO" id="GO:0003887">
    <property type="term" value="F:DNA-directed DNA polymerase activity"/>
    <property type="evidence" value="ECO:0007669"/>
    <property type="project" value="UniProtKB-KW"/>
</dbReference>
<gene>
    <name evidence="23" type="ORF">MBESOW_P3644</name>
</gene>
<dbReference type="NCBIfam" id="TIGR02777">
    <property type="entry name" value="LigD_PE_dom"/>
    <property type="match status" value="1"/>
</dbReference>
<keyword evidence="14" id="KW-0238">DNA-binding</keyword>
<sequence>MMTRKDALSTYNAKRDFDRTREPKGKVAKTGGNSFVVQKHAATRLHWDFRLEMDGVLKSWAVTRGPSIDPADKRLAVRTEDHPLDYGTFEGLIPKGEYGGGTVMLWDRGTWEPIAGKSAADIEDGHLHFILHGERMKGEWLLVRMKGRPKEKRENWLLRKIDDKEAGSGDALVERALTSIVTGRSMAEIEADKAGEQSLAGAHGKGFAAKMAAAKDHTARISDRRKTRATALPRFVKPQLATLVDAVPTGNDWLHEIKYDGYRALIAAAGQKVKLFTRNGLDWTEKFAPLMGAIAALDLPPCLIDGEVVALDGNGNPDFSTLQQMLKRGHGQEDAARPLHLFAFDLLSLDGQDLKGLPTIERKERLEALLHKAESPIHVSDHVLGAGETLFRSLCEAGQEGIISKRADAPYRSARTRNWVKVKCTRRQEFVLVGWTRSNARGRPFASLLLAQHEGQKLVYKGKVGTGFDSQTMDELDKAMARLATDTAPVDVPRAETRGVSWIKPKLVAEIAFAEFTADGRVRHGSFLGLRADKPAKTVKSEKPAPAPVPKSAIDISSRDRVIFPETGQTKGELADYYSRIAPLMLPFSANRPISLVRCPQGRAKKCFFQKHDSGAFGQEVRQMPIREKDGGSEDYIYVDSADGLLACVQMGTIEFHGWASRTDDVEKPDRMIFDLDPDEGLDFDKVKRAAKDIRDHLADIGLVSFAMLSGGKGVHVVVPLTPGHDWDTHKDFASRFAQALSAAEPDRFTATMSKAKRKGRIFIDWLRNQRGSTAILPYSARARPGAPVAIPIDWEELDRMKDAHPFSIDDPDTLLKRSKGLKGWGFAAQALPEI</sequence>
<keyword evidence="3" id="KW-0436">Ligase</keyword>
<keyword evidence="11" id="KW-0269">Exonuclease</keyword>
<keyword evidence="8" id="KW-0547">Nucleotide-binding</keyword>
<keyword evidence="15" id="KW-0233">DNA recombination</keyword>
<dbReference type="Pfam" id="PF04679">
    <property type="entry name" value="DNA_ligase_A_C"/>
    <property type="match status" value="1"/>
</dbReference>
<organism evidence="23 24">
    <name type="scientific">Sphingobium xenophagum</name>
    <dbReference type="NCBI Taxonomy" id="121428"/>
    <lineage>
        <taxon>Bacteria</taxon>
        <taxon>Pseudomonadati</taxon>
        <taxon>Pseudomonadota</taxon>
        <taxon>Alphaproteobacteria</taxon>
        <taxon>Sphingomonadales</taxon>
        <taxon>Sphingomonadaceae</taxon>
        <taxon>Sphingobium</taxon>
    </lineage>
</organism>
<evidence type="ECO:0000256" key="4">
    <source>
        <dbReference type="ARBA" id="ARBA00022679"/>
    </source>
</evidence>
<feature type="region of interest" description="Disordered" evidence="21">
    <location>
        <begin position="1"/>
        <end position="28"/>
    </location>
</feature>
<accession>A0A401J745</accession>
<dbReference type="AlphaFoldDB" id="A0A401J745"/>
<evidence type="ECO:0000256" key="14">
    <source>
        <dbReference type="ARBA" id="ARBA00023125"/>
    </source>
</evidence>
<comment type="caution">
    <text evidence="23">The sequence shown here is derived from an EMBL/GenBank/DDBJ whole genome shotgun (WGS) entry which is preliminary data.</text>
</comment>
<dbReference type="NCBIfam" id="TIGR02778">
    <property type="entry name" value="ligD_pol"/>
    <property type="match status" value="1"/>
</dbReference>
<keyword evidence="10" id="KW-0378">Hydrolase</keyword>
<dbReference type="GO" id="GO:0003910">
    <property type="term" value="F:DNA ligase (ATP) activity"/>
    <property type="evidence" value="ECO:0007669"/>
    <property type="project" value="UniProtKB-EC"/>
</dbReference>
<dbReference type="GO" id="GO:0046872">
    <property type="term" value="F:metal ion binding"/>
    <property type="evidence" value="ECO:0007669"/>
    <property type="project" value="UniProtKB-KW"/>
</dbReference>
<evidence type="ECO:0000313" key="23">
    <source>
        <dbReference type="EMBL" id="GBH32414.1"/>
    </source>
</evidence>
<evidence type="ECO:0000259" key="22">
    <source>
        <dbReference type="PROSITE" id="PS50160"/>
    </source>
</evidence>
<keyword evidence="5" id="KW-0548">Nucleotidyltransferase</keyword>
<dbReference type="NCBIfam" id="NF004628">
    <property type="entry name" value="PRK05972.1"/>
    <property type="match status" value="1"/>
</dbReference>
<proteinExistence type="predicted"/>
<keyword evidence="9" id="KW-0227">DNA damage</keyword>
<evidence type="ECO:0000256" key="13">
    <source>
        <dbReference type="ARBA" id="ARBA00022932"/>
    </source>
</evidence>
<dbReference type="InterPro" id="IPR014143">
    <property type="entry name" value="NHEJ_ligase_prk"/>
</dbReference>